<evidence type="ECO:0000256" key="6">
    <source>
        <dbReference type="ARBA" id="ARBA00022741"/>
    </source>
</evidence>
<evidence type="ECO:0000259" key="15">
    <source>
        <dbReference type="PROSITE" id="PS50011"/>
    </source>
</evidence>
<dbReference type="Proteomes" id="UP001141806">
    <property type="component" value="Unassembled WGS sequence"/>
</dbReference>
<feature type="transmembrane region" description="Helical" evidence="14">
    <location>
        <begin position="27"/>
        <end position="51"/>
    </location>
</feature>
<dbReference type="SMART" id="SM00220">
    <property type="entry name" value="S_TKc"/>
    <property type="match status" value="1"/>
</dbReference>
<dbReference type="AlphaFoldDB" id="A0A9Q0H6F3"/>
<evidence type="ECO:0000256" key="5">
    <source>
        <dbReference type="ARBA" id="ARBA00022729"/>
    </source>
</evidence>
<keyword evidence="7" id="KW-0418">Kinase</keyword>
<evidence type="ECO:0000256" key="2">
    <source>
        <dbReference type="ARBA" id="ARBA00022527"/>
    </source>
</evidence>
<organism evidence="16 17">
    <name type="scientific">Protea cynaroides</name>
    <dbReference type="NCBI Taxonomy" id="273540"/>
    <lineage>
        <taxon>Eukaryota</taxon>
        <taxon>Viridiplantae</taxon>
        <taxon>Streptophyta</taxon>
        <taxon>Embryophyta</taxon>
        <taxon>Tracheophyta</taxon>
        <taxon>Spermatophyta</taxon>
        <taxon>Magnoliopsida</taxon>
        <taxon>Proteales</taxon>
        <taxon>Proteaceae</taxon>
        <taxon>Protea</taxon>
    </lineage>
</organism>
<comment type="caution">
    <text evidence="16">The sequence shown here is derived from an EMBL/GenBank/DDBJ whole genome shotgun (WGS) entry which is preliminary data.</text>
</comment>
<evidence type="ECO:0000313" key="16">
    <source>
        <dbReference type="EMBL" id="KAJ4959183.1"/>
    </source>
</evidence>
<keyword evidence="11" id="KW-0325">Glycoprotein</keyword>
<evidence type="ECO:0000256" key="14">
    <source>
        <dbReference type="SAM" id="Phobius"/>
    </source>
</evidence>
<dbReference type="OrthoDB" id="4062651at2759"/>
<feature type="binding site" evidence="12">
    <location>
        <position position="149"/>
    </location>
    <ligand>
        <name>ATP</name>
        <dbReference type="ChEBI" id="CHEBI:30616"/>
    </ligand>
</feature>
<dbReference type="InterPro" id="IPR008271">
    <property type="entry name" value="Ser/Thr_kinase_AS"/>
</dbReference>
<evidence type="ECO:0000256" key="11">
    <source>
        <dbReference type="ARBA" id="ARBA00023180"/>
    </source>
</evidence>
<sequence>MSLIWASPPPPDAFDTAVNSTTKTFNWIIIAGVVSAVIGSAAIVAIVFAVIKWLNKAGKGTTPFARIEFGTNQTTLNTTPPDFTVIPQSQIETATMERFLSNIAKEKPIRFSPEQLAGFTKNYSKKLGSGGFGDVFKGELPNGVLVAIKVLKKASDKRAEEQFMAEVSTIGRTYHVNLVRLFGFCFHSTVQALVYEYMENGSLDDILFNKNRQLEWGMLNEIAIGTAKGIAYLHEECQQRIIHYDIKPGNVLLDEKLSPKVADFGLAKLSNRDSTHISMTDCRGTPGYAAPELYMPYPVTHKCDVYSFGILLFEIIGRRKSHNSNLSESQQWLPRWTWEKFEKGELGELLELSGIDEEHKENAERMAMVALWCVQYLPDSRPLMSNVVKMLEGGTEIRPPPNPFQHLMSSTTPKFNGEFPNVVLVAIKVLKKASDRRAEEQFMAEVSTIGRNYYVNLVRLYGFCFHSTIQALVYEYMENGSLDEFLFNKNRATRMGKAQ</sequence>
<evidence type="ECO:0000256" key="9">
    <source>
        <dbReference type="ARBA" id="ARBA00022989"/>
    </source>
</evidence>
<dbReference type="FunFam" id="3.30.200.20:FF:000178">
    <property type="entry name" value="serine/threonine-protein kinase PBS1-like"/>
    <property type="match status" value="1"/>
</dbReference>
<dbReference type="FunFam" id="1.10.510.10:FF:000537">
    <property type="entry name" value="Putative receptor-like protein kinase"/>
    <property type="match status" value="1"/>
</dbReference>
<dbReference type="InterPro" id="IPR000719">
    <property type="entry name" value="Prot_kinase_dom"/>
</dbReference>
<dbReference type="EMBL" id="JAMYWD010000010">
    <property type="protein sequence ID" value="KAJ4959183.1"/>
    <property type="molecule type" value="Genomic_DNA"/>
</dbReference>
<evidence type="ECO:0000256" key="13">
    <source>
        <dbReference type="RuleBase" id="RU000304"/>
    </source>
</evidence>
<name>A0A9Q0H6F3_9MAGN</name>
<dbReference type="GO" id="GO:0016020">
    <property type="term" value="C:membrane"/>
    <property type="evidence" value="ECO:0007669"/>
    <property type="project" value="UniProtKB-SubCell"/>
</dbReference>
<dbReference type="SUPFAM" id="SSF56112">
    <property type="entry name" value="Protein kinase-like (PK-like)"/>
    <property type="match status" value="2"/>
</dbReference>
<feature type="domain" description="Protein kinase" evidence="15">
    <location>
        <begin position="121"/>
        <end position="405"/>
    </location>
</feature>
<keyword evidence="4 14" id="KW-0812">Transmembrane</keyword>
<dbReference type="PANTHER" id="PTHR27009">
    <property type="entry name" value="RUST RESISTANCE KINASE LR10-RELATED"/>
    <property type="match status" value="1"/>
</dbReference>
<dbReference type="GO" id="GO:0005524">
    <property type="term" value="F:ATP binding"/>
    <property type="evidence" value="ECO:0007669"/>
    <property type="project" value="UniProtKB-UniRule"/>
</dbReference>
<evidence type="ECO:0000256" key="12">
    <source>
        <dbReference type="PROSITE-ProRule" id="PRU10141"/>
    </source>
</evidence>
<evidence type="ECO:0000256" key="10">
    <source>
        <dbReference type="ARBA" id="ARBA00023136"/>
    </source>
</evidence>
<dbReference type="InterPro" id="IPR011009">
    <property type="entry name" value="Kinase-like_dom_sf"/>
</dbReference>
<gene>
    <name evidence="16" type="ORF">NE237_026294</name>
</gene>
<keyword evidence="10 14" id="KW-0472">Membrane</keyword>
<dbReference type="Gene3D" id="1.10.510.10">
    <property type="entry name" value="Transferase(Phosphotransferase) domain 1"/>
    <property type="match status" value="2"/>
</dbReference>
<evidence type="ECO:0000256" key="7">
    <source>
        <dbReference type="ARBA" id="ARBA00022777"/>
    </source>
</evidence>
<keyword evidence="8 12" id="KW-0067">ATP-binding</keyword>
<dbReference type="Gene3D" id="3.30.200.20">
    <property type="entry name" value="Phosphorylase Kinase, domain 1"/>
    <property type="match status" value="1"/>
</dbReference>
<comment type="similarity">
    <text evidence="13">Belongs to the protein kinase superfamily.</text>
</comment>
<keyword evidence="9 14" id="KW-1133">Transmembrane helix</keyword>
<dbReference type="PROSITE" id="PS00108">
    <property type="entry name" value="PROTEIN_KINASE_ST"/>
    <property type="match status" value="1"/>
</dbReference>
<keyword evidence="6 12" id="KW-0547">Nucleotide-binding</keyword>
<dbReference type="PROSITE" id="PS50011">
    <property type="entry name" value="PROTEIN_KINASE_DOM"/>
    <property type="match status" value="1"/>
</dbReference>
<protein>
    <recommendedName>
        <fullName evidence="15">Protein kinase domain-containing protein</fullName>
    </recommendedName>
</protein>
<accession>A0A9Q0H6F3</accession>
<dbReference type="InterPro" id="IPR001245">
    <property type="entry name" value="Ser-Thr/Tyr_kinase_cat_dom"/>
</dbReference>
<dbReference type="InterPro" id="IPR045874">
    <property type="entry name" value="LRK10/LRL21-25-like"/>
</dbReference>
<reference evidence="16" key="1">
    <citation type="journal article" date="2023" name="Plant J.">
        <title>The genome of the king protea, Protea cynaroides.</title>
        <authorList>
            <person name="Chang J."/>
            <person name="Duong T.A."/>
            <person name="Schoeman C."/>
            <person name="Ma X."/>
            <person name="Roodt D."/>
            <person name="Barker N."/>
            <person name="Li Z."/>
            <person name="Van de Peer Y."/>
            <person name="Mizrachi E."/>
        </authorList>
    </citation>
    <scope>NUCLEOTIDE SEQUENCE</scope>
    <source>
        <tissue evidence="16">Young leaves</tissue>
    </source>
</reference>
<dbReference type="PROSITE" id="PS00107">
    <property type="entry name" value="PROTEIN_KINASE_ATP"/>
    <property type="match status" value="1"/>
</dbReference>
<keyword evidence="3" id="KW-0808">Transferase</keyword>
<dbReference type="Pfam" id="PF07714">
    <property type="entry name" value="PK_Tyr_Ser-Thr"/>
    <property type="match status" value="2"/>
</dbReference>
<keyword evidence="17" id="KW-1185">Reference proteome</keyword>
<evidence type="ECO:0000256" key="8">
    <source>
        <dbReference type="ARBA" id="ARBA00022840"/>
    </source>
</evidence>
<evidence type="ECO:0000256" key="3">
    <source>
        <dbReference type="ARBA" id="ARBA00022679"/>
    </source>
</evidence>
<proteinExistence type="inferred from homology"/>
<dbReference type="InterPro" id="IPR017441">
    <property type="entry name" value="Protein_kinase_ATP_BS"/>
</dbReference>
<evidence type="ECO:0000256" key="1">
    <source>
        <dbReference type="ARBA" id="ARBA00004479"/>
    </source>
</evidence>
<comment type="subcellular location">
    <subcellularLocation>
        <location evidence="1">Membrane</location>
        <topology evidence="1">Single-pass type I membrane protein</topology>
    </subcellularLocation>
</comment>
<evidence type="ECO:0000256" key="4">
    <source>
        <dbReference type="ARBA" id="ARBA00022692"/>
    </source>
</evidence>
<keyword evidence="2 13" id="KW-0723">Serine/threonine-protein kinase</keyword>
<evidence type="ECO:0000313" key="17">
    <source>
        <dbReference type="Proteomes" id="UP001141806"/>
    </source>
</evidence>
<keyword evidence="5" id="KW-0732">Signal</keyword>
<dbReference type="GO" id="GO:0004674">
    <property type="term" value="F:protein serine/threonine kinase activity"/>
    <property type="evidence" value="ECO:0007669"/>
    <property type="project" value="UniProtKB-KW"/>
</dbReference>